<keyword evidence="1" id="KW-0732">Signal</keyword>
<evidence type="ECO:0000256" key="1">
    <source>
        <dbReference type="SAM" id="SignalP"/>
    </source>
</evidence>
<sequence>MCLAIALALFYVILSPPRRAPPAHIRRDRVVSRPDRRFLSSHSHTLSREARSFARARNDPSVVVPSSLHTR</sequence>
<feature type="signal peptide" evidence="1">
    <location>
        <begin position="1"/>
        <end position="22"/>
    </location>
</feature>
<dbReference type="AlphaFoldDB" id="A0A2M4B721"/>
<name>A0A2M4B721_9DIPT</name>
<organism evidence="2">
    <name type="scientific">Anopheles triannulatus</name>
    <dbReference type="NCBI Taxonomy" id="58253"/>
    <lineage>
        <taxon>Eukaryota</taxon>
        <taxon>Metazoa</taxon>
        <taxon>Ecdysozoa</taxon>
        <taxon>Arthropoda</taxon>
        <taxon>Hexapoda</taxon>
        <taxon>Insecta</taxon>
        <taxon>Pterygota</taxon>
        <taxon>Neoptera</taxon>
        <taxon>Endopterygota</taxon>
        <taxon>Diptera</taxon>
        <taxon>Nematocera</taxon>
        <taxon>Culicoidea</taxon>
        <taxon>Culicidae</taxon>
        <taxon>Anophelinae</taxon>
        <taxon>Anopheles</taxon>
    </lineage>
</organism>
<evidence type="ECO:0000313" key="2">
    <source>
        <dbReference type="EMBL" id="MBW48790.1"/>
    </source>
</evidence>
<accession>A0A2M4B721</accession>
<dbReference type="EMBL" id="GGFK01015469">
    <property type="protein sequence ID" value="MBW48790.1"/>
    <property type="molecule type" value="Transcribed_RNA"/>
</dbReference>
<feature type="chain" id="PRO_5014766384" evidence="1">
    <location>
        <begin position="23"/>
        <end position="71"/>
    </location>
</feature>
<protein>
    <submittedName>
        <fullName evidence="2">Putative secreted protein</fullName>
    </submittedName>
</protein>
<reference evidence="2" key="1">
    <citation type="submission" date="2018-01" db="EMBL/GenBank/DDBJ databases">
        <title>An insight into the sialome of Amazonian anophelines.</title>
        <authorList>
            <person name="Ribeiro J.M."/>
            <person name="Scarpassa V."/>
            <person name="Calvo E."/>
        </authorList>
    </citation>
    <scope>NUCLEOTIDE SEQUENCE</scope>
    <source>
        <tissue evidence="2">Salivary glands</tissue>
    </source>
</reference>
<proteinExistence type="predicted"/>